<dbReference type="EMBL" id="JJOA01000012">
    <property type="protein sequence ID" value="KEA58858.1"/>
    <property type="molecule type" value="Genomic_DNA"/>
</dbReference>
<name>A0A071MDT5_9BURK</name>
<reference evidence="1" key="1">
    <citation type="submission" date="2014-04" db="EMBL/GenBank/DDBJ databases">
        <title>In planta biocontrol of soil-borne Fusarium wilt of banana through a plant endophytic bacterium, Burkholderia cenocepacia 869T2.</title>
        <authorList>
            <person name="Ho Y.-N."/>
            <person name="Chiang H.-M."/>
            <person name="Chao C.-P."/>
            <person name="Su C.-C."/>
            <person name="Hsu H.-F."/>
            <person name="Guo C.-T."/>
            <person name="Hsieh J.-L."/>
            <person name="Huang C.-C."/>
        </authorList>
    </citation>
    <scope>NUCLEOTIDE SEQUENCE [LARGE SCALE GENOMIC DNA]</scope>
    <source>
        <strain evidence="1">869T2</strain>
    </source>
</reference>
<evidence type="ECO:0000313" key="1">
    <source>
        <dbReference type="EMBL" id="KEA58858.1"/>
    </source>
</evidence>
<dbReference type="GO" id="GO:0016787">
    <property type="term" value="F:hydrolase activity"/>
    <property type="evidence" value="ECO:0007669"/>
    <property type="project" value="UniProtKB-KW"/>
</dbReference>
<organism evidence="1">
    <name type="scientific">Burkholderia cenocepacia</name>
    <dbReference type="NCBI Taxonomy" id="95486"/>
    <lineage>
        <taxon>Bacteria</taxon>
        <taxon>Pseudomonadati</taxon>
        <taxon>Pseudomonadota</taxon>
        <taxon>Betaproteobacteria</taxon>
        <taxon>Burkholderiales</taxon>
        <taxon>Burkholderiaceae</taxon>
        <taxon>Burkholderia</taxon>
        <taxon>Burkholderia cepacia complex</taxon>
    </lineage>
</organism>
<sequence length="215" mass="23536">MAHPSTDSIPDLLLRNVPRELVMAIEDALSAGAQRAFAAAKGMADGHLPHAVGQLRHFHMNESFHRALEVGGASPTPIRGNGVVSGRSGVFSLARFNIPEGFWINGRRSHTRRQMSAANRAIEPLVQPELFDEYTAPSDAVAFFVACFSGSLNVKPDAPLSIQIAVPDRHMRGWLFRESVDAFLQRYEDKPAVQDDLAKPKLKKIKKQGNEGTAS</sequence>
<proteinExistence type="predicted"/>
<dbReference type="OrthoDB" id="6638236at2"/>
<keyword evidence="1" id="KW-0378">Hydrolase</keyword>
<comment type="caution">
    <text evidence="1">The sequence shown here is derived from an EMBL/GenBank/DDBJ whole genome shotgun (WGS) entry which is preliminary data.</text>
</comment>
<gene>
    <name evidence="1" type="ORF">DT99_13710</name>
</gene>
<accession>A0A071MDT5</accession>
<dbReference type="AlphaFoldDB" id="A0A071MDT5"/>
<protein>
    <submittedName>
        <fullName evidence="1">Alpha/beta hydrolase</fullName>
    </submittedName>
</protein>